<evidence type="ECO:0000313" key="3">
    <source>
        <dbReference type="Proteomes" id="UP000065151"/>
    </source>
</evidence>
<dbReference type="EMBL" id="CP013747">
    <property type="protein sequence ID" value="ALV43254.1"/>
    <property type="molecule type" value="Genomic_DNA"/>
</dbReference>
<sequence length="83" mass="8977">MLNSTALPGFLENLAVFCADELSRFSGDVSCGITVLRPSGAPVMSGSDQRSRTLEDSQTRYRERPEVLASLEVGIVTVTDLRS</sequence>
<gene>
    <name evidence="2" type="ORF">AU252_20545</name>
</gene>
<dbReference type="Proteomes" id="UP000065151">
    <property type="component" value="Chromosome"/>
</dbReference>
<reference evidence="2 3" key="1">
    <citation type="submission" date="2015-12" db="EMBL/GenBank/DDBJ databases">
        <authorList>
            <person name="Shamseldin A."/>
            <person name="Moawad H."/>
            <person name="Abd El-Rahim W.M."/>
            <person name="Sadowsky M.J."/>
        </authorList>
    </citation>
    <scope>NUCLEOTIDE SEQUENCE [LARGE SCALE GENOMIC DNA]</scope>
    <source>
        <strain evidence="2 3">Ar51</strain>
    </source>
</reference>
<dbReference type="KEGG" id="psul:AU252_20545"/>
<feature type="region of interest" description="Disordered" evidence="1">
    <location>
        <begin position="41"/>
        <end position="60"/>
    </location>
</feature>
<organism evidence="2">
    <name type="scientific">Pseudarthrobacter sulfonivorans</name>
    <dbReference type="NCBI Taxonomy" id="121292"/>
    <lineage>
        <taxon>Bacteria</taxon>
        <taxon>Bacillati</taxon>
        <taxon>Actinomycetota</taxon>
        <taxon>Actinomycetes</taxon>
        <taxon>Micrococcales</taxon>
        <taxon>Micrococcaceae</taxon>
        <taxon>Pseudarthrobacter</taxon>
    </lineage>
</organism>
<feature type="compositionally biased region" description="Basic and acidic residues" evidence="1">
    <location>
        <begin position="49"/>
        <end position="60"/>
    </location>
</feature>
<protein>
    <submittedName>
        <fullName evidence="2">Uncharacterized protein</fullName>
    </submittedName>
</protein>
<evidence type="ECO:0000256" key="1">
    <source>
        <dbReference type="SAM" id="MobiDB-lite"/>
    </source>
</evidence>
<accession>A0A0U3GVT0</accession>
<evidence type="ECO:0000313" key="2">
    <source>
        <dbReference type="EMBL" id="ALV43254.1"/>
    </source>
</evidence>
<proteinExistence type="predicted"/>
<dbReference type="AlphaFoldDB" id="A0A0U3GVT0"/>
<name>A0A0U3GVT0_9MICC</name>